<feature type="region of interest" description="Disordered" evidence="1">
    <location>
        <begin position="1"/>
        <end position="22"/>
    </location>
</feature>
<proteinExistence type="predicted"/>
<dbReference type="Proteomes" id="UP001489004">
    <property type="component" value="Unassembled WGS sequence"/>
</dbReference>
<comment type="caution">
    <text evidence="2">The sequence shown here is derived from an EMBL/GenBank/DDBJ whole genome shotgun (WGS) entry which is preliminary data.</text>
</comment>
<sequence>MSLSLFDSDSESDELPRLEPGSCERPCTVEGAVHVLGPVLGVKMHSTGKVSLAANKLALVKLTQDQKHLLETIHYGMVKKPSDWTECTTIQQHSFDNPADSRRYNLCTTGIVAETRASSVIRAPGPWQPLLQT</sequence>
<keyword evidence="3" id="KW-1185">Reference proteome</keyword>
<gene>
    <name evidence="2" type="ORF">WJX72_012315</name>
</gene>
<evidence type="ECO:0000313" key="2">
    <source>
        <dbReference type="EMBL" id="KAK9817296.1"/>
    </source>
</evidence>
<dbReference type="EMBL" id="JALJOR010000005">
    <property type="protein sequence ID" value="KAK9817296.1"/>
    <property type="molecule type" value="Genomic_DNA"/>
</dbReference>
<organism evidence="2 3">
    <name type="scientific">[Myrmecia] bisecta</name>
    <dbReference type="NCBI Taxonomy" id="41462"/>
    <lineage>
        <taxon>Eukaryota</taxon>
        <taxon>Viridiplantae</taxon>
        <taxon>Chlorophyta</taxon>
        <taxon>core chlorophytes</taxon>
        <taxon>Trebouxiophyceae</taxon>
        <taxon>Trebouxiales</taxon>
        <taxon>Trebouxiaceae</taxon>
        <taxon>Myrmecia</taxon>
    </lineage>
</organism>
<evidence type="ECO:0000313" key="3">
    <source>
        <dbReference type="Proteomes" id="UP001489004"/>
    </source>
</evidence>
<dbReference type="AlphaFoldDB" id="A0AAW1Q5X2"/>
<protein>
    <submittedName>
        <fullName evidence="2">Uncharacterized protein</fullName>
    </submittedName>
</protein>
<name>A0AAW1Q5X2_9CHLO</name>
<evidence type="ECO:0000256" key="1">
    <source>
        <dbReference type="SAM" id="MobiDB-lite"/>
    </source>
</evidence>
<reference evidence="2 3" key="1">
    <citation type="journal article" date="2024" name="Nat. Commun.">
        <title>Phylogenomics reveals the evolutionary origins of lichenization in chlorophyte algae.</title>
        <authorList>
            <person name="Puginier C."/>
            <person name="Libourel C."/>
            <person name="Otte J."/>
            <person name="Skaloud P."/>
            <person name="Haon M."/>
            <person name="Grisel S."/>
            <person name="Petersen M."/>
            <person name="Berrin J.G."/>
            <person name="Delaux P.M."/>
            <person name="Dal Grande F."/>
            <person name="Keller J."/>
        </authorList>
    </citation>
    <scope>NUCLEOTIDE SEQUENCE [LARGE SCALE GENOMIC DNA]</scope>
    <source>
        <strain evidence="2 3">SAG 2043</strain>
    </source>
</reference>
<accession>A0AAW1Q5X2</accession>